<proteinExistence type="predicted"/>
<sequence length="96" mass="10999">MHIAYVSQKSDKLQQRLNHFACDTYGINSNVHTLIYKHTHVLCPSLSMVQEFRAQLLTRSALSFYGISRDVFYCVSSMGIVLLVLNQFLQFLTSLP</sequence>
<keyword evidence="3" id="KW-1185">Reference proteome</keyword>
<evidence type="ECO:0000313" key="3">
    <source>
        <dbReference type="Proteomes" id="UP000887116"/>
    </source>
</evidence>
<dbReference type="EMBL" id="BMAO01035486">
    <property type="protein sequence ID" value="GFR03982.1"/>
    <property type="molecule type" value="Genomic_DNA"/>
</dbReference>
<keyword evidence="1" id="KW-1133">Transmembrane helix</keyword>
<dbReference type="AlphaFoldDB" id="A0A8X6LD21"/>
<protein>
    <submittedName>
        <fullName evidence="2">Uncharacterized protein</fullName>
    </submittedName>
</protein>
<evidence type="ECO:0000313" key="2">
    <source>
        <dbReference type="EMBL" id="GFR03982.1"/>
    </source>
</evidence>
<keyword evidence="1" id="KW-0472">Membrane</keyword>
<reference evidence="2" key="1">
    <citation type="submission" date="2020-07" db="EMBL/GenBank/DDBJ databases">
        <title>Multicomponent nature underlies the extraordinary mechanical properties of spider dragline silk.</title>
        <authorList>
            <person name="Kono N."/>
            <person name="Nakamura H."/>
            <person name="Mori M."/>
            <person name="Yoshida Y."/>
            <person name="Ohtoshi R."/>
            <person name="Malay A.D."/>
            <person name="Moran D.A.P."/>
            <person name="Tomita M."/>
            <person name="Numata K."/>
            <person name="Arakawa K."/>
        </authorList>
    </citation>
    <scope>NUCLEOTIDE SEQUENCE</scope>
</reference>
<organism evidence="2 3">
    <name type="scientific">Trichonephila clavata</name>
    <name type="common">Joro spider</name>
    <name type="synonym">Nephila clavata</name>
    <dbReference type="NCBI Taxonomy" id="2740835"/>
    <lineage>
        <taxon>Eukaryota</taxon>
        <taxon>Metazoa</taxon>
        <taxon>Ecdysozoa</taxon>
        <taxon>Arthropoda</taxon>
        <taxon>Chelicerata</taxon>
        <taxon>Arachnida</taxon>
        <taxon>Araneae</taxon>
        <taxon>Araneomorphae</taxon>
        <taxon>Entelegynae</taxon>
        <taxon>Araneoidea</taxon>
        <taxon>Nephilidae</taxon>
        <taxon>Trichonephila</taxon>
    </lineage>
</organism>
<comment type="caution">
    <text evidence="2">The sequence shown here is derived from an EMBL/GenBank/DDBJ whole genome shotgun (WGS) entry which is preliminary data.</text>
</comment>
<evidence type="ECO:0000256" key="1">
    <source>
        <dbReference type="SAM" id="Phobius"/>
    </source>
</evidence>
<keyword evidence="1" id="KW-0812">Transmembrane</keyword>
<gene>
    <name evidence="2" type="ORF">TNCT_442761</name>
</gene>
<dbReference type="Proteomes" id="UP000887116">
    <property type="component" value="Unassembled WGS sequence"/>
</dbReference>
<accession>A0A8X6LD21</accession>
<name>A0A8X6LD21_TRICU</name>
<feature type="transmembrane region" description="Helical" evidence="1">
    <location>
        <begin position="71"/>
        <end position="89"/>
    </location>
</feature>